<evidence type="ECO:0000313" key="1">
    <source>
        <dbReference type="EMBL" id="SJK99772.1"/>
    </source>
</evidence>
<dbReference type="AlphaFoldDB" id="A0A284QTG4"/>
<dbReference type="Proteomes" id="UP000219338">
    <property type="component" value="Unassembled WGS sequence"/>
</dbReference>
<dbReference type="EMBL" id="FUEG01000002">
    <property type="protein sequence ID" value="SJK99772.1"/>
    <property type="molecule type" value="Genomic_DNA"/>
</dbReference>
<name>A0A284QTG4_ARMOS</name>
<dbReference type="OrthoDB" id="2788229at2759"/>
<dbReference type="OMA" id="CTINIGT"/>
<sequence length="465" mass="53146">MSKFNTPQLPNLKSLRRESSYRRVSGILAIESKLIGRLRQNSISLNSPTEADFPWLSPELTDNIIDFLSSDTPSLKRTSLVCKLWLPRSRFHLFSSVRLELIKLRRINKFMQLIQSPHCTINIGTLIISARVLPLEWTSDYPDVAASVYSILTVPGPCRTLSNVESLVLDHFDTTKTHLSIGFGIEAFSRTFTNVRSVTFKRVRFQNSAHMMYCAQSIPSATKWTCCKVSFVDGDDTTDRYGVESIIQRNALHIVVLDDVPDCVYEWFFLHENDEKTMCMDTLSATLVADDRLPFLRGMLLSQIGSRLTVLEISFLDHYIPRQSSDFAPSFRNLPDFSRLTQLRSLRFCDISIDIVPGVYRKAIPRLLSQIRSPSLEEVYFECTTFALPHRPAGGKKYLANRSWIHNFLDWDLLALVLARNPFGDLRKLCFVCPLYYGARFTRLACRKLEECQCRGVISIIESGV</sequence>
<evidence type="ECO:0008006" key="3">
    <source>
        <dbReference type="Google" id="ProtNLM"/>
    </source>
</evidence>
<accession>A0A284QTG4</accession>
<gene>
    <name evidence="1" type="ORF">ARMOST_03083</name>
</gene>
<organism evidence="1 2">
    <name type="scientific">Armillaria ostoyae</name>
    <name type="common">Armillaria root rot fungus</name>
    <dbReference type="NCBI Taxonomy" id="47428"/>
    <lineage>
        <taxon>Eukaryota</taxon>
        <taxon>Fungi</taxon>
        <taxon>Dikarya</taxon>
        <taxon>Basidiomycota</taxon>
        <taxon>Agaricomycotina</taxon>
        <taxon>Agaricomycetes</taxon>
        <taxon>Agaricomycetidae</taxon>
        <taxon>Agaricales</taxon>
        <taxon>Marasmiineae</taxon>
        <taxon>Physalacriaceae</taxon>
        <taxon>Armillaria</taxon>
    </lineage>
</organism>
<keyword evidence="2" id="KW-1185">Reference proteome</keyword>
<reference evidence="2" key="1">
    <citation type="journal article" date="2017" name="Nat. Ecol. Evol.">
        <title>Genome expansion and lineage-specific genetic innovations in the forest pathogenic fungi Armillaria.</title>
        <authorList>
            <person name="Sipos G."/>
            <person name="Prasanna A.N."/>
            <person name="Walter M.C."/>
            <person name="O'Connor E."/>
            <person name="Balint B."/>
            <person name="Krizsan K."/>
            <person name="Kiss B."/>
            <person name="Hess J."/>
            <person name="Varga T."/>
            <person name="Slot J."/>
            <person name="Riley R."/>
            <person name="Boka B."/>
            <person name="Rigling D."/>
            <person name="Barry K."/>
            <person name="Lee J."/>
            <person name="Mihaltcheva S."/>
            <person name="LaButti K."/>
            <person name="Lipzen A."/>
            <person name="Waldron R."/>
            <person name="Moloney N.M."/>
            <person name="Sperisen C."/>
            <person name="Kredics L."/>
            <person name="Vagvoelgyi C."/>
            <person name="Patrignani A."/>
            <person name="Fitzpatrick D."/>
            <person name="Nagy I."/>
            <person name="Doyle S."/>
            <person name="Anderson J.B."/>
            <person name="Grigoriev I.V."/>
            <person name="Gueldener U."/>
            <person name="Muensterkoetter M."/>
            <person name="Nagy L.G."/>
        </authorList>
    </citation>
    <scope>NUCLEOTIDE SEQUENCE [LARGE SCALE GENOMIC DNA]</scope>
    <source>
        <strain evidence="2">C18/9</strain>
    </source>
</reference>
<proteinExistence type="predicted"/>
<protein>
    <recommendedName>
        <fullName evidence="3">F-box domain-containing protein</fullName>
    </recommendedName>
</protein>
<evidence type="ECO:0000313" key="2">
    <source>
        <dbReference type="Proteomes" id="UP000219338"/>
    </source>
</evidence>